<proteinExistence type="predicted"/>
<dbReference type="AlphaFoldDB" id="A0A4S4BSA3"/>
<dbReference type="InterPro" id="IPR057326">
    <property type="entry name" value="KR_dom"/>
</dbReference>
<dbReference type="Gene3D" id="3.40.50.720">
    <property type="entry name" value="NAD(P)-binding Rossmann-like Domain"/>
    <property type="match status" value="1"/>
</dbReference>
<reference evidence="2 3" key="1">
    <citation type="submission" date="2019-04" db="EMBL/GenBank/DDBJ databases">
        <title>Cohnella sp. nov. isolated from preserved vegetables.</title>
        <authorList>
            <person name="Lin S.-Y."/>
            <person name="Hung M.-H."/>
            <person name="Young C.-C."/>
        </authorList>
    </citation>
    <scope>NUCLEOTIDE SEQUENCE [LARGE SCALE GENOMIC DNA]</scope>
    <source>
        <strain evidence="2 3">CC-MHH1044</strain>
    </source>
</reference>
<evidence type="ECO:0000313" key="3">
    <source>
        <dbReference type="Proteomes" id="UP000310636"/>
    </source>
</evidence>
<dbReference type="InterPro" id="IPR050177">
    <property type="entry name" value="Lipid_A_modif_metabolic_enz"/>
</dbReference>
<dbReference type="PANTHER" id="PTHR43245:SF55">
    <property type="entry name" value="NAD(P)-BINDING DOMAIN-CONTAINING PROTEIN"/>
    <property type="match status" value="1"/>
</dbReference>
<evidence type="ECO:0000313" key="2">
    <source>
        <dbReference type="EMBL" id="THF77096.1"/>
    </source>
</evidence>
<sequence length="277" mass="30466">MTVLITGTSGFIGQELARRLHEERDIVCLSRGAAPTAKAPFVRGSFDRFEDLRGLDQYDITAVVHLAAVTGGCSEEDGLAVNVLGTRRLYRYLLDRGCRKFITASSIAVVGGLSRHFVPNVLPIPDEHPCLAVDAYGFSKAAVEDLTRYFYRSHEDADFVNLRFGAVVDDSWTLPAAEAPMSIPFVQLAHVYVSDILDALQCVLASPPKAGVRTCNVVGPEASCRASTLDALHGALGDRSEAYDLSYYDNPEHGRKPIYSMERMKREFGFEPSRRFG</sequence>
<dbReference type="RefSeq" id="WP_136371044.1">
    <property type="nucleotide sequence ID" value="NZ_SSOB01000021.1"/>
</dbReference>
<evidence type="ECO:0000259" key="1">
    <source>
        <dbReference type="SMART" id="SM00822"/>
    </source>
</evidence>
<dbReference type="SMART" id="SM00822">
    <property type="entry name" value="PKS_KR"/>
    <property type="match status" value="1"/>
</dbReference>
<dbReference type="PANTHER" id="PTHR43245">
    <property type="entry name" value="BIFUNCTIONAL POLYMYXIN RESISTANCE PROTEIN ARNA"/>
    <property type="match status" value="1"/>
</dbReference>
<dbReference type="EMBL" id="SSOB01000021">
    <property type="protein sequence ID" value="THF77096.1"/>
    <property type="molecule type" value="Genomic_DNA"/>
</dbReference>
<dbReference type="SUPFAM" id="SSF51735">
    <property type="entry name" value="NAD(P)-binding Rossmann-fold domains"/>
    <property type="match status" value="1"/>
</dbReference>
<dbReference type="Proteomes" id="UP000310636">
    <property type="component" value="Unassembled WGS sequence"/>
</dbReference>
<dbReference type="Pfam" id="PF01370">
    <property type="entry name" value="Epimerase"/>
    <property type="match status" value="1"/>
</dbReference>
<comment type="caution">
    <text evidence="2">The sequence shown here is derived from an EMBL/GenBank/DDBJ whole genome shotgun (WGS) entry which is preliminary data.</text>
</comment>
<dbReference type="CDD" id="cd08946">
    <property type="entry name" value="SDR_e"/>
    <property type="match status" value="1"/>
</dbReference>
<name>A0A4S4BSA3_9BACL</name>
<organism evidence="2 3">
    <name type="scientific">Cohnella fermenti</name>
    <dbReference type="NCBI Taxonomy" id="2565925"/>
    <lineage>
        <taxon>Bacteria</taxon>
        <taxon>Bacillati</taxon>
        <taxon>Bacillota</taxon>
        <taxon>Bacilli</taxon>
        <taxon>Bacillales</taxon>
        <taxon>Paenibacillaceae</taxon>
        <taxon>Cohnella</taxon>
    </lineage>
</organism>
<accession>A0A4S4BSA3</accession>
<dbReference type="InterPro" id="IPR036291">
    <property type="entry name" value="NAD(P)-bd_dom_sf"/>
</dbReference>
<gene>
    <name evidence="2" type="ORF">E6C55_17160</name>
</gene>
<keyword evidence="3" id="KW-1185">Reference proteome</keyword>
<protein>
    <submittedName>
        <fullName evidence="2">NAD(P)-dependent oxidoreductase</fullName>
    </submittedName>
</protein>
<dbReference type="OrthoDB" id="9807212at2"/>
<dbReference type="InterPro" id="IPR001509">
    <property type="entry name" value="Epimerase_deHydtase"/>
</dbReference>
<feature type="domain" description="Ketoreductase" evidence="1">
    <location>
        <begin position="1"/>
        <end position="139"/>
    </location>
</feature>